<dbReference type="EMBL" id="ABQC02000020">
    <property type="protein sequence ID" value="EDY95290.1"/>
    <property type="molecule type" value="Genomic_DNA"/>
</dbReference>
<evidence type="ECO:0000256" key="1">
    <source>
        <dbReference type="SAM" id="Coils"/>
    </source>
</evidence>
<reference evidence="2 3" key="2">
    <citation type="submission" date="2008-08" db="EMBL/GenBank/DDBJ databases">
        <authorList>
            <person name="Fulton L."/>
            <person name="Clifton S."/>
            <person name="Fulton B."/>
            <person name="Xu J."/>
            <person name="Minx P."/>
            <person name="Pepin K.H."/>
            <person name="Johnson M."/>
            <person name="Thiruvilangam P."/>
            <person name="Bhonagiri V."/>
            <person name="Nash W.E."/>
            <person name="Mardis E.R."/>
            <person name="Wilson R.K."/>
        </authorList>
    </citation>
    <scope>NUCLEOTIDE SEQUENCE [LARGE SCALE GENOMIC DNA]</scope>
    <source>
        <strain evidence="3">DSM 17135 / JCM 12973 / M2</strain>
    </source>
</reference>
<comment type="caution">
    <text evidence="2">The sequence shown here is derived from an EMBL/GenBank/DDBJ whole genome shotgun (WGS) entry which is preliminary data.</text>
</comment>
<dbReference type="AlphaFoldDB" id="B5D076"/>
<reference evidence="2 3" key="1">
    <citation type="submission" date="2008-08" db="EMBL/GenBank/DDBJ databases">
        <title>Draft genome sequence of Bacteroides plebeius (DSM 17135).</title>
        <authorList>
            <person name="Sudarsanam P."/>
            <person name="Ley R."/>
            <person name="Guruge J."/>
            <person name="Turnbaugh P.J."/>
            <person name="Mahowald M."/>
            <person name="Liep D."/>
            <person name="Gordon J."/>
        </authorList>
    </citation>
    <scope>NUCLEOTIDE SEQUENCE [LARGE SCALE GENOMIC DNA]</scope>
    <source>
        <strain evidence="3">DSM 17135 / JCM 12973 / M2</strain>
    </source>
</reference>
<evidence type="ECO:0000313" key="3">
    <source>
        <dbReference type="Proteomes" id="UP000003452"/>
    </source>
</evidence>
<protein>
    <submittedName>
        <fullName evidence="2">Uncharacterized protein</fullName>
    </submittedName>
</protein>
<dbReference type="HOGENOM" id="CLU_216889_1_0_10"/>
<name>B5D076_PHOPM</name>
<evidence type="ECO:0000313" key="2">
    <source>
        <dbReference type="EMBL" id="EDY95290.1"/>
    </source>
</evidence>
<sequence>MNDKDELIASFRQQLREALRKCSAQEQEIALLNHEIELLKQKSNLK</sequence>
<keyword evidence="1" id="KW-0175">Coiled coil</keyword>
<dbReference type="Proteomes" id="UP000003452">
    <property type="component" value="Unassembled WGS sequence"/>
</dbReference>
<accession>B5D076</accession>
<organism evidence="2 3">
    <name type="scientific">Phocaeicola plebeius (strain DSM 17135 / JCM 12973 / CCUG 54634 / M2)</name>
    <name type="common">Bacteroides plebeius</name>
    <dbReference type="NCBI Taxonomy" id="484018"/>
    <lineage>
        <taxon>Bacteria</taxon>
        <taxon>Pseudomonadati</taxon>
        <taxon>Bacteroidota</taxon>
        <taxon>Bacteroidia</taxon>
        <taxon>Bacteroidales</taxon>
        <taxon>Bacteroidaceae</taxon>
        <taxon>Phocaeicola</taxon>
    </lineage>
</organism>
<proteinExistence type="predicted"/>
<feature type="coiled-coil region" evidence="1">
    <location>
        <begin position="1"/>
        <end position="42"/>
    </location>
</feature>
<gene>
    <name evidence="2" type="ORF">BACPLE_02399</name>
</gene>